<evidence type="ECO:0000313" key="3">
    <source>
        <dbReference type="Proteomes" id="UP000008181"/>
    </source>
</evidence>
<evidence type="ECO:0000256" key="1">
    <source>
        <dbReference type="SAM" id="MobiDB-lite"/>
    </source>
</evidence>
<feature type="region of interest" description="Disordered" evidence="1">
    <location>
        <begin position="494"/>
        <end position="559"/>
    </location>
</feature>
<dbReference type="AlphaFoldDB" id="G2QTB7"/>
<reference evidence="2 3" key="1">
    <citation type="journal article" date="2011" name="Nat. Biotechnol.">
        <title>Comparative genomic analysis of the thermophilic biomass-degrading fungi Myceliophthora thermophila and Thielavia terrestris.</title>
        <authorList>
            <person name="Berka R.M."/>
            <person name="Grigoriev I.V."/>
            <person name="Otillar R."/>
            <person name="Salamov A."/>
            <person name="Grimwood J."/>
            <person name="Reid I."/>
            <person name="Ishmael N."/>
            <person name="John T."/>
            <person name="Darmond C."/>
            <person name="Moisan M.-C."/>
            <person name="Henrissat B."/>
            <person name="Coutinho P.M."/>
            <person name="Lombard V."/>
            <person name="Natvig D.O."/>
            <person name="Lindquist E."/>
            <person name="Schmutz J."/>
            <person name="Lucas S."/>
            <person name="Harris P."/>
            <person name="Powlowski J."/>
            <person name="Bellemare A."/>
            <person name="Taylor D."/>
            <person name="Butler G."/>
            <person name="de Vries R.P."/>
            <person name="Allijn I.E."/>
            <person name="van den Brink J."/>
            <person name="Ushinsky S."/>
            <person name="Storms R."/>
            <person name="Powell A.J."/>
            <person name="Paulsen I.T."/>
            <person name="Elbourne L.D.H."/>
            <person name="Baker S.E."/>
            <person name="Magnuson J."/>
            <person name="LaBoissiere S."/>
            <person name="Clutterbuck A.J."/>
            <person name="Martinez D."/>
            <person name="Wogulis M."/>
            <person name="de Leon A.L."/>
            <person name="Rey M.W."/>
            <person name="Tsang A."/>
        </authorList>
    </citation>
    <scope>NUCLEOTIDE SEQUENCE [LARGE SCALE GENOMIC DNA]</scope>
    <source>
        <strain evidence="3">ATCC 38088 / NRRL 8126</strain>
    </source>
</reference>
<dbReference type="RefSeq" id="XP_003649070.1">
    <property type="nucleotide sequence ID" value="XM_003649022.1"/>
</dbReference>
<dbReference type="KEGG" id="ttt:THITE_2107242"/>
<evidence type="ECO:0000313" key="2">
    <source>
        <dbReference type="EMBL" id="AEO62734.1"/>
    </source>
</evidence>
<feature type="compositionally biased region" description="Basic residues" evidence="1">
    <location>
        <begin position="519"/>
        <end position="529"/>
    </location>
</feature>
<dbReference type="OrthoDB" id="436496at2759"/>
<name>G2QTB7_THETT</name>
<dbReference type="eggNOG" id="ENOG502STT7">
    <property type="taxonomic scope" value="Eukaryota"/>
</dbReference>
<proteinExistence type="predicted"/>
<feature type="compositionally biased region" description="Polar residues" evidence="1">
    <location>
        <begin position="243"/>
        <end position="254"/>
    </location>
</feature>
<dbReference type="GeneID" id="11515602"/>
<dbReference type="EMBL" id="CP003009">
    <property type="protein sequence ID" value="AEO62734.1"/>
    <property type="molecule type" value="Genomic_DNA"/>
</dbReference>
<keyword evidence="3" id="KW-1185">Reference proteome</keyword>
<feature type="compositionally biased region" description="Low complexity" evidence="1">
    <location>
        <begin position="399"/>
        <end position="413"/>
    </location>
</feature>
<feature type="region of interest" description="Disordered" evidence="1">
    <location>
        <begin position="383"/>
        <end position="418"/>
    </location>
</feature>
<organism evidence="2 3">
    <name type="scientific">Thermothielavioides terrestris (strain ATCC 38088 / NRRL 8126)</name>
    <name type="common">Thielavia terrestris</name>
    <dbReference type="NCBI Taxonomy" id="578455"/>
    <lineage>
        <taxon>Eukaryota</taxon>
        <taxon>Fungi</taxon>
        <taxon>Dikarya</taxon>
        <taxon>Ascomycota</taxon>
        <taxon>Pezizomycotina</taxon>
        <taxon>Sordariomycetes</taxon>
        <taxon>Sordariomycetidae</taxon>
        <taxon>Sordariales</taxon>
        <taxon>Chaetomiaceae</taxon>
        <taxon>Thermothielavioides</taxon>
        <taxon>Thermothielavioides terrestris</taxon>
    </lineage>
</organism>
<dbReference type="Proteomes" id="UP000008181">
    <property type="component" value="Chromosome 1"/>
</dbReference>
<feature type="region of interest" description="Disordered" evidence="1">
    <location>
        <begin position="242"/>
        <end position="264"/>
    </location>
</feature>
<feature type="compositionally biased region" description="Basic and acidic residues" evidence="1">
    <location>
        <begin position="537"/>
        <end position="546"/>
    </location>
</feature>
<dbReference type="STRING" id="578455.G2QTB7"/>
<sequence length="559" mass="61322">MPCLRGIEVFLTTKPDDERIPEYPHHDGAYARILENTRGSPNRRTGPTVSVYIPSIPATPFAVNYNVNNAPLAPCKYIFFRLYMNGRPIAAWGIDPKARPSGKVVKSLWAPCALYDDQVGFEGRNFVFLPGQEHKSVAEDGGLIEIQVFRAKERRARAPRVEEFRFQDNYGIAAPSIGLLDQPQDACFYDWHLLDAKDAPFASFRLHYRSLKNLQELNLIPATELELLCSLSPKALRSIAEANHSSKGSDNGSEPPSYRSRTSDEAVFHDCGENLAAGEQGRDGATQYSLKTPPELFPAVPASFRVPQPSKALRDASGESYLQRPLPELPVEEPRRFSRPSSVGSAGSATFSITPSLLQEVEEGRLYSGDVEVGIARLVQLPPSNSTLSTNPDDEPHPADYSISDYDASSNSATDSFSDAKLSPGRYLPTTGSVLERGIALFSSPKKTTSPEASISRQSSPCDFYSKQDLFPLERMTLSESEWINRSPSPARMRAATLAARRDDSPGTDRGGGGSLFARLRKKSFKGSPRKLLGEVLGHDVPKSGERGNAVQRGMGDRN</sequence>
<dbReference type="HOGENOM" id="CLU_030745_0_0_1"/>
<gene>
    <name evidence="2" type="ORF">THITE_2107242</name>
</gene>
<protein>
    <submittedName>
        <fullName evidence="2">Uncharacterized protein</fullName>
    </submittedName>
</protein>
<accession>G2QTB7</accession>